<organism evidence="2">
    <name type="scientific">Rhipicephalus appendiculatus</name>
    <name type="common">Brown ear tick</name>
    <dbReference type="NCBI Taxonomy" id="34631"/>
    <lineage>
        <taxon>Eukaryota</taxon>
        <taxon>Metazoa</taxon>
        <taxon>Ecdysozoa</taxon>
        <taxon>Arthropoda</taxon>
        <taxon>Chelicerata</taxon>
        <taxon>Arachnida</taxon>
        <taxon>Acari</taxon>
        <taxon>Parasitiformes</taxon>
        <taxon>Ixodida</taxon>
        <taxon>Ixodoidea</taxon>
        <taxon>Ixodidae</taxon>
        <taxon>Rhipicephalinae</taxon>
        <taxon>Rhipicephalus</taxon>
        <taxon>Rhipicephalus</taxon>
    </lineage>
</organism>
<evidence type="ECO:0008006" key="3">
    <source>
        <dbReference type="Google" id="ProtNLM"/>
    </source>
</evidence>
<dbReference type="EMBL" id="GEDV01012666">
    <property type="protein sequence ID" value="JAP75891.1"/>
    <property type="molecule type" value="Transcribed_RNA"/>
</dbReference>
<name>A0A131YD87_RHIAP</name>
<dbReference type="AlphaFoldDB" id="A0A131YD87"/>
<proteinExistence type="predicted"/>
<sequence>MAHFAQRACAVVLLTCTMQSAVSYIRNAVTRPTYTALKLASQRVPVNTTRASGQTLCSSRMARLLGRQHGDDKTDSREGLNVWGNSSALHKTEFPIISQYSFVSMGQSRYENINVCSL</sequence>
<reference evidence="2" key="1">
    <citation type="journal article" date="2016" name="Ticks Tick Borne Dis.">
        <title>De novo assembly and annotation of the salivary gland transcriptome of Rhipicephalus appendiculatus male and female ticks during blood feeding.</title>
        <authorList>
            <person name="de Castro M.H."/>
            <person name="de Klerk D."/>
            <person name="Pienaar R."/>
            <person name="Latif A.A."/>
            <person name="Rees D.J."/>
            <person name="Mans B.J."/>
        </authorList>
    </citation>
    <scope>NUCLEOTIDE SEQUENCE</scope>
    <source>
        <tissue evidence="2">Salivary glands</tissue>
    </source>
</reference>
<evidence type="ECO:0000256" key="1">
    <source>
        <dbReference type="SAM" id="SignalP"/>
    </source>
</evidence>
<feature type="chain" id="PRO_5007284692" description="Secreted protein" evidence="1">
    <location>
        <begin position="24"/>
        <end position="118"/>
    </location>
</feature>
<accession>A0A131YD87</accession>
<evidence type="ECO:0000313" key="2">
    <source>
        <dbReference type="EMBL" id="JAP75891.1"/>
    </source>
</evidence>
<protein>
    <recommendedName>
        <fullName evidence="3">Secreted protein</fullName>
    </recommendedName>
</protein>
<feature type="signal peptide" evidence="1">
    <location>
        <begin position="1"/>
        <end position="23"/>
    </location>
</feature>
<keyword evidence="1" id="KW-0732">Signal</keyword>